<evidence type="ECO:0000313" key="2">
    <source>
        <dbReference type="EMBL" id="AOG60642.1"/>
    </source>
</evidence>
<dbReference type="EMBL" id="CP017015">
    <property type="protein sequence ID" value="AOG60642.1"/>
    <property type="molecule type" value="Genomic_DNA"/>
</dbReference>
<name>A0A1B3SL37_9MOLU</name>
<dbReference type="KEGG" id="shj:SHELI_v1c06930"/>
<sequence>MKKLLSILGVVSLISTSAATSVACGSSEDTLEILFIPSNNSTEVINTVKPLESKLEAKLKELAKKDGKEFNKKININTSTNYEVASQSLRDGKVDLAFLPINSYAAYWGDANSETGVHDKAGLLLSASRNGAVADTTLSDFQTDKNFDNSKALASMDDTKSKNLAINYNKLVGQGFASKDEANKKLQDSEHKATYYRSYIYGNVAKIKDKAKDNKILDIINPSSATKADEASYKDALKDLFTNKSYGIKFTFSASNTSSAGTLYPIMWLKNVVGLDDAQIKDLWTGKNTQKDYPGGASSVSTGQFDVAVGFSDIRSEIKDETESMQAYKNTVVLGASDSIINDGIMYSRKKLADADLINELRDAFKSLVTTEQDIFKIYNHTSYVGPDSKEAANAWEKANDEAIEKSTKGSQEVLKMIENW</sequence>
<dbReference type="OrthoDB" id="9776786at2"/>
<keyword evidence="3" id="KW-1185">Reference proteome</keyword>
<evidence type="ECO:0008006" key="4">
    <source>
        <dbReference type="Google" id="ProtNLM"/>
    </source>
</evidence>
<proteinExistence type="predicted"/>
<dbReference type="RefSeq" id="WP_069116737.1">
    <property type="nucleotide sequence ID" value="NZ_CP017015.1"/>
</dbReference>
<protein>
    <recommendedName>
        <fullName evidence="4">Phosphonate transport system substrate-binding protein</fullName>
    </recommendedName>
</protein>
<dbReference type="Proteomes" id="UP000094378">
    <property type="component" value="Chromosome"/>
</dbReference>
<dbReference type="InterPro" id="IPR054816">
    <property type="entry name" value="Lipoprotein_mollicutes-type_CS"/>
</dbReference>
<evidence type="ECO:0000313" key="3">
    <source>
        <dbReference type="Proteomes" id="UP000094378"/>
    </source>
</evidence>
<dbReference type="PROSITE" id="PS51257">
    <property type="entry name" value="PROKAR_LIPOPROTEIN"/>
    <property type="match status" value="1"/>
</dbReference>
<feature type="chain" id="PRO_5008554037" description="Phosphonate transport system substrate-binding protein" evidence="1">
    <location>
        <begin position="24"/>
        <end position="421"/>
    </location>
</feature>
<gene>
    <name evidence="2" type="ORF">SHELI_v1c06930</name>
</gene>
<dbReference type="Pfam" id="PF12974">
    <property type="entry name" value="Phosphonate-bd"/>
    <property type="match status" value="1"/>
</dbReference>
<dbReference type="NCBIfam" id="NF038029">
    <property type="entry name" value="LP_plasma"/>
    <property type="match status" value="1"/>
</dbReference>
<evidence type="ECO:0000256" key="1">
    <source>
        <dbReference type="SAM" id="SignalP"/>
    </source>
</evidence>
<organism evidence="2 3">
    <name type="scientific">Spiroplasma helicoides</name>
    <dbReference type="NCBI Taxonomy" id="216938"/>
    <lineage>
        <taxon>Bacteria</taxon>
        <taxon>Bacillati</taxon>
        <taxon>Mycoplasmatota</taxon>
        <taxon>Mollicutes</taxon>
        <taxon>Entomoplasmatales</taxon>
        <taxon>Spiroplasmataceae</taxon>
        <taxon>Spiroplasma</taxon>
    </lineage>
</organism>
<dbReference type="AlphaFoldDB" id="A0A1B3SL37"/>
<dbReference type="STRING" id="216938.SHELI_v1c06930"/>
<keyword evidence="1" id="KW-0732">Signal</keyword>
<feature type="signal peptide" evidence="1">
    <location>
        <begin position="1"/>
        <end position="23"/>
    </location>
</feature>
<dbReference type="SUPFAM" id="SSF53850">
    <property type="entry name" value="Periplasmic binding protein-like II"/>
    <property type="match status" value="1"/>
</dbReference>
<dbReference type="Gene3D" id="3.40.190.10">
    <property type="entry name" value="Periplasmic binding protein-like II"/>
    <property type="match status" value="3"/>
</dbReference>
<reference evidence="2 3" key="1">
    <citation type="submission" date="2016-08" db="EMBL/GenBank/DDBJ databases">
        <title>Complete genome sequence of Spiroplasma helicoides TABS-2 (DSM 22551).</title>
        <authorList>
            <person name="Shen W.-Y."/>
            <person name="Lo W.-S."/>
            <person name="Lai Y.-C."/>
            <person name="Kuo C.-H."/>
        </authorList>
    </citation>
    <scope>NUCLEOTIDE SEQUENCE [LARGE SCALE GENOMIC DNA]</scope>
    <source>
        <strain evidence="2 3">TABS-2</strain>
    </source>
</reference>
<accession>A0A1B3SL37</accession>